<dbReference type="InterPro" id="IPR036633">
    <property type="entry name" value="Prn/Lys/Arg_de-COase_C_sf"/>
</dbReference>
<evidence type="ECO:0000313" key="8">
    <source>
        <dbReference type="Proteomes" id="UP001158045"/>
    </source>
</evidence>
<keyword evidence="5" id="KW-0456">Lyase</keyword>
<proteinExistence type="inferred from homology"/>
<sequence>MMLDHSKTPVFTAMKEYRAKNVIPFDVPGHKHGRGLREYAEYFGEAMLELDVNSMKPLDFLGNPISVIKEAEDLLADAFGADRGYFIVSGTSFAVQVMIMTAVSEGDKIILPRNVHKSAINSLILCGATPVYMSPEIDEEMGVSHNVTLEALKKAYNEHPDAKAAFIINPTYYGAVCDLKTIVDFCHEKNMLVLVDEAHGTHFHFNDKFPLSGMQAGADMSSVSLHKTGGSLTQSSALLVNTTSIDGRYVRKVINMMQTTSPSYLLMGSLDVARKMLALEGERILNHIIEVSEYARKKINAIPGCYSIGMESQGKPGIFGFDPTKLSVTTRDMGLNGMELYDILRDEYNIQMETGDVYNSLAILSVGDDYDNIDALIAALEDISKRFQNSRLDYKKIDLHYPNVIISPRDAFYAEKEMVALEETLGRISGESLMSYPPGIPVVSYGERINESVIEQIKLFKASHGVITGMEDPSADFIKVIKE</sequence>
<dbReference type="EMBL" id="JARYZI010000004">
    <property type="protein sequence ID" value="MDH8677933.1"/>
    <property type="molecule type" value="Genomic_DNA"/>
</dbReference>
<protein>
    <submittedName>
        <fullName evidence="7">Aminotransferase class I/II-fold pyridoxal phosphate-dependent enzyme</fullName>
    </submittedName>
</protein>
<evidence type="ECO:0000256" key="5">
    <source>
        <dbReference type="ARBA" id="ARBA00023239"/>
    </source>
</evidence>
<evidence type="ECO:0000256" key="3">
    <source>
        <dbReference type="ARBA" id="ARBA00022793"/>
    </source>
</evidence>
<dbReference type="CDD" id="cd00615">
    <property type="entry name" value="Orn_deC_like"/>
    <property type="match status" value="1"/>
</dbReference>
<dbReference type="PANTHER" id="PTHR43277">
    <property type="entry name" value="ARGININE DECARBOXYLASE"/>
    <property type="match status" value="1"/>
</dbReference>
<dbReference type="GO" id="GO:0008483">
    <property type="term" value="F:transaminase activity"/>
    <property type="evidence" value="ECO:0007669"/>
    <property type="project" value="UniProtKB-KW"/>
</dbReference>
<feature type="domain" description="Orn/Lys/Arg decarboxylases family 1 pyridoxal-P attachment site" evidence="6">
    <location>
        <begin position="222"/>
        <end position="236"/>
    </location>
</feature>
<dbReference type="Proteomes" id="UP001158045">
    <property type="component" value="Unassembled WGS sequence"/>
</dbReference>
<comment type="similarity">
    <text evidence="2">Belongs to the Orn/Lys/Arg decarboxylase class-I family.</text>
</comment>
<name>A0ABT6NBY9_9FIRM</name>
<organism evidence="7 8">
    <name type="scientific">Fusibacter bizertensis</name>
    <dbReference type="NCBI Taxonomy" id="1488331"/>
    <lineage>
        <taxon>Bacteria</taxon>
        <taxon>Bacillati</taxon>
        <taxon>Bacillota</taxon>
        <taxon>Clostridia</taxon>
        <taxon>Eubacteriales</taxon>
        <taxon>Eubacteriales Family XII. Incertae Sedis</taxon>
        <taxon>Fusibacter</taxon>
    </lineage>
</organism>
<dbReference type="PANTHER" id="PTHR43277:SF4">
    <property type="entry name" value="ARGININE DECARBOXYLASE"/>
    <property type="match status" value="1"/>
</dbReference>
<dbReference type="InterPro" id="IPR008286">
    <property type="entry name" value="Prn/Lys/Arg_de-COase_C"/>
</dbReference>
<keyword evidence="8" id="KW-1185">Reference proteome</keyword>
<dbReference type="InterPro" id="IPR015424">
    <property type="entry name" value="PyrdxlP-dep_Trfase"/>
</dbReference>
<reference evidence="7 8" key="1">
    <citation type="submission" date="2023-04" db="EMBL/GenBank/DDBJ databases">
        <title>Fusibacter bizertensis strain WBS, isolated from littoral bottom sediments of the Arctic seas - biochemical and genomic analysis.</title>
        <authorList>
            <person name="Brioukhanov A.L."/>
        </authorList>
    </citation>
    <scope>NUCLEOTIDE SEQUENCE [LARGE SCALE GENOMIC DNA]</scope>
    <source>
        <strain evidence="7 8">WBS</strain>
    </source>
</reference>
<keyword evidence="7" id="KW-0808">Transferase</keyword>
<evidence type="ECO:0000313" key="7">
    <source>
        <dbReference type="EMBL" id="MDH8677933.1"/>
    </source>
</evidence>
<dbReference type="Pfam" id="PF03711">
    <property type="entry name" value="OKR_DC_1_C"/>
    <property type="match status" value="1"/>
</dbReference>
<dbReference type="SUPFAM" id="SSF53383">
    <property type="entry name" value="PLP-dependent transferases"/>
    <property type="match status" value="1"/>
</dbReference>
<accession>A0ABT6NBY9</accession>
<dbReference type="Gene3D" id="3.40.640.10">
    <property type="entry name" value="Type I PLP-dependent aspartate aminotransferase-like (Major domain)"/>
    <property type="match status" value="1"/>
</dbReference>
<keyword evidence="4" id="KW-0663">Pyridoxal phosphate</keyword>
<evidence type="ECO:0000256" key="2">
    <source>
        <dbReference type="ARBA" id="ARBA00010671"/>
    </source>
</evidence>
<dbReference type="InterPro" id="IPR000310">
    <property type="entry name" value="Orn/Lys/Arg_deCO2ase_major_dom"/>
</dbReference>
<dbReference type="SUPFAM" id="SSF55904">
    <property type="entry name" value="Ornithine decarboxylase C-terminal domain"/>
    <property type="match status" value="1"/>
</dbReference>
<dbReference type="InterPro" id="IPR015421">
    <property type="entry name" value="PyrdxlP-dep_Trfase_major"/>
</dbReference>
<comment type="cofactor">
    <cofactor evidence="1">
        <name>pyridoxal 5'-phosphate</name>
        <dbReference type="ChEBI" id="CHEBI:597326"/>
    </cofactor>
</comment>
<comment type="caution">
    <text evidence="7">The sequence shown here is derived from an EMBL/GenBank/DDBJ whole genome shotgun (WGS) entry which is preliminary data.</text>
</comment>
<dbReference type="InterPro" id="IPR052357">
    <property type="entry name" value="Orn_Lys_Arg_decarboxylase-I"/>
</dbReference>
<evidence type="ECO:0000259" key="6">
    <source>
        <dbReference type="PROSITE" id="PS00703"/>
    </source>
</evidence>
<keyword evidence="7" id="KW-0032">Aminotransferase</keyword>
<dbReference type="Pfam" id="PF01276">
    <property type="entry name" value="OKR_DC_1"/>
    <property type="match status" value="1"/>
</dbReference>
<keyword evidence="3" id="KW-0210">Decarboxylase</keyword>
<evidence type="ECO:0000256" key="1">
    <source>
        <dbReference type="ARBA" id="ARBA00001933"/>
    </source>
</evidence>
<gene>
    <name evidence="7" type="ORF">QE109_07225</name>
</gene>
<dbReference type="Gene3D" id="3.90.100.10">
    <property type="entry name" value="Orn/Lys/Arg decarboxylase, C-terminal domain"/>
    <property type="match status" value="1"/>
</dbReference>
<evidence type="ECO:0000256" key="4">
    <source>
        <dbReference type="ARBA" id="ARBA00022898"/>
    </source>
</evidence>
<dbReference type="PROSITE" id="PS00703">
    <property type="entry name" value="OKR_DC_1"/>
    <property type="match status" value="1"/>
</dbReference>